<sequence length="210" mass="23901">MRTLLRDTRELNGILRAETLRNSVLKHELKRSITELSKAIFKDFDGIIDSGSLTTIRDSLQSIQFQTDVNDDDRDQIEKINEAVLFIQEAVHLIVNESRLVSRRMSVQSRDSISASNVNELQRIVDVQKGKIKRLETKVMNYESVLKKLSRGMVDENTGPTPFSSTQASEILSQPSCEPRSDYSDGGKVTLRRSSKEDIQKLLFQMANRN</sequence>
<evidence type="ECO:0000256" key="2">
    <source>
        <dbReference type="SAM" id="MobiDB-lite"/>
    </source>
</evidence>
<feature type="coiled-coil region" evidence="1">
    <location>
        <begin position="118"/>
        <end position="152"/>
    </location>
</feature>
<protein>
    <submittedName>
        <fullName evidence="3">Uncharacterized protein</fullName>
    </submittedName>
</protein>
<accession>A0A0H5C757</accession>
<evidence type="ECO:0000313" key="3">
    <source>
        <dbReference type="EMBL" id="CEP23918.1"/>
    </source>
</evidence>
<gene>
    <name evidence="3" type="ORF">BN1211_4617</name>
</gene>
<dbReference type="Proteomes" id="UP000038830">
    <property type="component" value="Unassembled WGS sequence"/>
</dbReference>
<feature type="compositionally biased region" description="Polar residues" evidence="2">
    <location>
        <begin position="158"/>
        <end position="176"/>
    </location>
</feature>
<proteinExistence type="predicted"/>
<organism evidence="3 4">
    <name type="scientific">Cyberlindnera jadinii (strain ATCC 18201 / CBS 1600 / BCRC 20928 / JCM 3617 / NBRC 0987 / NRRL Y-1542)</name>
    <name type="common">Torula yeast</name>
    <name type="synonym">Candida utilis</name>
    <dbReference type="NCBI Taxonomy" id="983966"/>
    <lineage>
        <taxon>Eukaryota</taxon>
        <taxon>Fungi</taxon>
        <taxon>Dikarya</taxon>
        <taxon>Ascomycota</taxon>
        <taxon>Saccharomycotina</taxon>
        <taxon>Saccharomycetes</taxon>
        <taxon>Phaffomycetales</taxon>
        <taxon>Phaffomycetaceae</taxon>
        <taxon>Cyberlindnera</taxon>
    </lineage>
</organism>
<feature type="region of interest" description="Disordered" evidence="2">
    <location>
        <begin position="153"/>
        <end position="191"/>
    </location>
</feature>
<dbReference type="EMBL" id="CDQK01000005">
    <property type="protein sequence ID" value="CEP23918.1"/>
    <property type="molecule type" value="Genomic_DNA"/>
</dbReference>
<evidence type="ECO:0000256" key="1">
    <source>
        <dbReference type="SAM" id="Coils"/>
    </source>
</evidence>
<keyword evidence="1" id="KW-0175">Coiled coil</keyword>
<name>A0A0H5C757_CYBJN</name>
<evidence type="ECO:0000313" key="4">
    <source>
        <dbReference type="Proteomes" id="UP000038830"/>
    </source>
</evidence>
<dbReference type="AlphaFoldDB" id="A0A0H5C757"/>
<reference evidence="4" key="1">
    <citation type="journal article" date="2015" name="J. Biotechnol.">
        <title>The structure of the Cyberlindnera jadinii genome and its relation to Candida utilis analyzed by the occurrence of single nucleotide polymorphisms.</title>
        <authorList>
            <person name="Rupp O."/>
            <person name="Brinkrolf K."/>
            <person name="Buerth C."/>
            <person name="Kunigo M."/>
            <person name="Schneider J."/>
            <person name="Jaenicke S."/>
            <person name="Goesmann A."/>
            <person name="Puehler A."/>
            <person name="Jaeger K.-E."/>
            <person name="Ernst J.F."/>
        </authorList>
    </citation>
    <scope>NUCLEOTIDE SEQUENCE [LARGE SCALE GENOMIC DNA]</scope>
    <source>
        <strain evidence="4">ATCC 18201 / CBS 1600 / BCRC 20928 / JCM 3617 / NBRC 0987 / NRRL Y-1542</strain>
    </source>
</reference>